<dbReference type="SMART" id="SM00320">
    <property type="entry name" value="WD40"/>
    <property type="match status" value="6"/>
</dbReference>
<dbReference type="PRINTS" id="PR00320">
    <property type="entry name" value="GPROTEINBRPT"/>
</dbReference>
<evidence type="ECO:0000256" key="6">
    <source>
        <dbReference type="SAM" id="MobiDB-lite"/>
    </source>
</evidence>
<keyword evidence="8" id="KW-1185">Reference proteome</keyword>
<feature type="repeat" description="WD" evidence="5">
    <location>
        <begin position="277"/>
        <end position="321"/>
    </location>
</feature>
<organism evidence="7 8">
    <name type="scientific">Lunasporangiospora selenospora</name>
    <dbReference type="NCBI Taxonomy" id="979761"/>
    <lineage>
        <taxon>Eukaryota</taxon>
        <taxon>Fungi</taxon>
        <taxon>Fungi incertae sedis</taxon>
        <taxon>Mucoromycota</taxon>
        <taxon>Mortierellomycotina</taxon>
        <taxon>Mortierellomycetes</taxon>
        <taxon>Mortierellales</taxon>
        <taxon>Mortierellaceae</taxon>
        <taxon>Lunasporangiospora</taxon>
    </lineage>
</organism>
<dbReference type="PROSITE" id="PS00678">
    <property type="entry name" value="WD_REPEATS_1"/>
    <property type="match status" value="1"/>
</dbReference>
<name>A0A9P6FZP3_9FUNG</name>
<feature type="region of interest" description="Disordered" evidence="6">
    <location>
        <begin position="1"/>
        <end position="105"/>
    </location>
</feature>
<sequence length="591" mass="64878">MSDPFFTPVKKSGGGGPRKHKVFNPAPKLDTGKKNKATTSLAGKRKLRGDSDDETSGRGGAKGGRKKPSRNQIENDDEGGDEIGAGGIDDMDLEFHDSDLDDDEDENLNETAAQKRLRLAKGYIDNLQTAQDDDFGFDAEEIDRDNIADRLKQDALEIQGRLHRQLADTFKLPIDPETIMTRRGHQLSVTSIAATENGLYVYTGSKDGSIIKWDLKTGKKLHLFPGARKGIEKFKGHTDHVTALAASSDNRYLASGGKDRKINIWSVEENKLIHCFKHQHKDTVTSMAFRKTGGQHNQLYTVSADRTVKLWNVDEMSYIETLFGHQDSISAIDSLAKEHCVTTGGRDRTVRLWKIVEESQLVFRGGGFVKPKKLNKDKDESELFASTAKPSSVSSASDQASETKKKAPSFLEGSMDCLAMIDEENFVTGGDSGTISLWNVNKKKAAFSMPLAHGFNTQPLDYSSGDPIPSGGVETPYWITSLASLRYSDTFASGSWDGTVRIWKLGNGLKSFALICTIPVIGVVNALQLYQPTISKKTLLIAGVGQEHKAGRWLRIKEGRNCVKVIAIPSISKTTDQSDDEDDEDSGDDSN</sequence>
<dbReference type="PANTHER" id="PTHR19865">
    <property type="entry name" value="U3 SMALL NUCLEOLAR RNA INTERACTING PROTEIN 2"/>
    <property type="match status" value="1"/>
</dbReference>
<feature type="repeat" description="WD" evidence="5">
    <location>
        <begin position="322"/>
        <end position="363"/>
    </location>
</feature>
<dbReference type="GO" id="GO:0032040">
    <property type="term" value="C:small-subunit processome"/>
    <property type="evidence" value="ECO:0007669"/>
    <property type="project" value="TreeGrafter"/>
</dbReference>
<dbReference type="CDD" id="cd00200">
    <property type="entry name" value="WD40"/>
    <property type="match status" value="1"/>
</dbReference>
<dbReference type="EMBL" id="JAABOA010000335">
    <property type="protein sequence ID" value="KAF9584760.1"/>
    <property type="molecule type" value="Genomic_DNA"/>
</dbReference>
<evidence type="ECO:0000313" key="7">
    <source>
        <dbReference type="EMBL" id="KAF9584760.1"/>
    </source>
</evidence>
<dbReference type="PROSITE" id="PS50294">
    <property type="entry name" value="WD_REPEATS_REGION"/>
    <property type="match status" value="3"/>
</dbReference>
<dbReference type="PANTHER" id="PTHR19865:SF0">
    <property type="entry name" value="U3 SMALL NUCLEOLAR RNA-INTERACTING PROTEIN 2"/>
    <property type="match status" value="1"/>
</dbReference>
<reference evidence="7" key="1">
    <citation type="journal article" date="2020" name="Fungal Divers.">
        <title>Resolving the Mortierellaceae phylogeny through synthesis of multi-gene phylogenetics and phylogenomics.</title>
        <authorList>
            <person name="Vandepol N."/>
            <person name="Liber J."/>
            <person name="Desiro A."/>
            <person name="Na H."/>
            <person name="Kennedy M."/>
            <person name="Barry K."/>
            <person name="Grigoriev I.V."/>
            <person name="Miller A.N."/>
            <person name="O'Donnell K."/>
            <person name="Stajich J.E."/>
            <person name="Bonito G."/>
        </authorList>
    </citation>
    <scope>NUCLEOTIDE SEQUENCE</scope>
    <source>
        <strain evidence="7">KOD1015</strain>
    </source>
</reference>
<keyword evidence="4" id="KW-0539">Nucleus</keyword>
<dbReference type="Gene3D" id="2.130.10.10">
    <property type="entry name" value="YVTN repeat-like/Quinoprotein amine dehydrogenase"/>
    <property type="match status" value="2"/>
</dbReference>
<comment type="caution">
    <text evidence="7">The sequence shown here is derived from an EMBL/GenBank/DDBJ whole genome shotgun (WGS) entry which is preliminary data.</text>
</comment>
<dbReference type="SUPFAM" id="SSF50978">
    <property type="entry name" value="WD40 repeat-like"/>
    <property type="match status" value="1"/>
</dbReference>
<evidence type="ECO:0000256" key="1">
    <source>
        <dbReference type="ARBA" id="ARBA00004123"/>
    </source>
</evidence>
<dbReference type="Pfam" id="PF00400">
    <property type="entry name" value="WD40"/>
    <property type="match status" value="5"/>
</dbReference>
<dbReference type="Proteomes" id="UP000780801">
    <property type="component" value="Unassembled WGS sequence"/>
</dbReference>
<evidence type="ECO:0000256" key="5">
    <source>
        <dbReference type="PROSITE-ProRule" id="PRU00221"/>
    </source>
</evidence>
<dbReference type="InterPro" id="IPR036322">
    <property type="entry name" value="WD40_repeat_dom_sf"/>
</dbReference>
<dbReference type="PROSITE" id="PS50082">
    <property type="entry name" value="WD_REPEATS_2"/>
    <property type="match status" value="5"/>
</dbReference>
<dbReference type="InterPro" id="IPR001680">
    <property type="entry name" value="WD40_rpt"/>
</dbReference>
<keyword evidence="2 5" id="KW-0853">WD repeat</keyword>
<feature type="region of interest" description="Disordered" evidence="6">
    <location>
        <begin position="380"/>
        <end position="407"/>
    </location>
</feature>
<evidence type="ECO:0000256" key="2">
    <source>
        <dbReference type="ARBA" id="ARBA00022574"/>
    </source>
</evidence>
<feature type="repeat" description="WD" evidence="5">
    <location>
        <begin position="491"/>
        <end position="505"/>
    </location>
</feature>
<dbReference type="InterPro" id="IPR019775">
    <property type="entry name" value="WD40_repeat_CS"/>
</dbReference>
<evidence type="ECO:0000256" key="4">
    <source>
        <dbReference type="ARBA" id="ARBA00023242"/>
    </source>
</evidence>
<comment type="subcellular location">
    <subcellularLocation>
        <location evidence="1">Nucleus</location>
    </subcellularLocation>
</comment>
<dbReference type="GO" id="GO:0034511">
    <property type="term" value="F:U3 snoRNA binding"/>
    <property type="evidence" value="ECO:0007669"/>
    <property type="project" value="InterPro"/>
</dbReference>
<protein>
    <submittedName>
        <fullName evidence="7">Pre-rRNA processing protein</fullName>
    </submittedName>
</protein>
<evidence type="ECO:0000256" key="3">
    <source>
        <dbReference type="ARBA" id="ARBA00022737"/>
    </source>
</evidence>
<feature type="repeat" description="WD" evidence="5">
    <location>
        <begin position="182"/>
        <end position="223"/>
    </location>
</feature>
<dbReference type="OrthoDB" id="189968at2759"/>
<dbReference type="AlphaFoldDB" id="A0A9P6FZP3"/>
<feature type="repeat" description="WD" evidence="5">
    <location>
        <begin position="234"/>
        <end position="275"/>
    </location>
</feature>
<dbReference type="InterPro" id="IPR039241">
    <property type="entry name" value="Rrp9-like"/>
</dbReference>
<dbReference type="InterPro" id="IPR020472">
    <property type="entry name" value="WD40_PAC1"/>
</dbReference>
<proteinExistence type="predicted"/>
<feature type="compositionally biased region" description="Low complexity" evidence="6">
    <location>
        <begin position="385"/>
        <end position="400"/>
    </location>
</feature>
<keyword evidence="3" id="KW-0677">Repeat</keyword>
<evidence type="ECO:0000313" key="8">
    <source>
        <dbReference type="Proteomes" id="UP000780801"/>
    </source>
</evidence>
<dbReference type="InterPro" id="IPR015943">
    <property type="entry name" value="WD40/YVTN_repeat-like_dom_sf"/>
</dbReference>
<accession>A0A9P6FZP3</accession>
<gene>
    <name evidence="7" type="primary">RRP9</name>
    <name evidence="7" type="ORF">BGW38_005287</name>
</gene>